<dbReference type="GO" id="GO:0032259">
    <property type="term" value="P:methylation"/>
    <property type="evidence" value="ECO:0007669"/>
    <property type="project" value="UniProtKB-KW"/>
</dbReference>
<evidence type="ECO:0000256" key="1">
    <source>
        <dbReference type="SAM" id="MobiDB-lite"/>
    </source>
</evidence>
<evidence type="ECO:0000313" key="3">
    <source>
        <dbReference type="EMBL" id="NOE18958.1"/>
    </source>
</evidence>
<dbReference type="Proteomes" id="UP000597886">
    <property type="component" value="Unassembled WGS sequence"/>
</dbReference>
<keyword evidence="3" id="KW-0808">Transferase</keyword>
<feature type="region of interest" description="Disordered" evidence="1">
    <location>
        <begin position="229"/>
        <end position="250"/>
    </location>
</feature>
<dbReference type="CDD" id="cd02440">
    <property type="entry name" value="AdoMet_MTases"/>
    <property type="match status" value="1"/>
</dbReference>
<dbReference type="AlphaFoldDB" id="A0AA91BUC8"/>
<dbReference type="Gene3D" id="3.40.50.150">
    <property type="entry name" value="Vaccinia Virus protein VP39"/>
    <property type="match status" value="1"/>
</dbReference>
<organism evidence="3 4">
    <name type="scientific">Ruegeria atlantica</name>
    <dbReference type="NCBI Taxonomy" id="81569"/>
    <lineage>
        <taxon>Bacteria</taxon>
        <taxon>Pseudomonadati</taxon>
        <taxon>Pseudomonadota</taxon>
        <taxon>Alphaproteobacteria</taxon>
        <taxon>Rhodobacterales</taxon>
        <taxon>Roseobacteraceae</taxon>
        <taxon>Ruegeria</taxon>
    </lineage>
</organism>
<dbReference type="EMBL" id="WVRA01000004">
    <property type="protein sequence ID" value="NOE18958.1"/>
    <property type="molecule type" value="Genomic_DNA"/>
</dbReference>
<sequence>MSIVDVLAARLIEDVKSNDLSGSFLMLGRQDWIGARRSASAALFRETLQKYLPGVAEADLCNPDDGYSETFFRKLGFSEVDSLDFSDFEGASIVQDLAGDLPENLVGRFDVIYDGGTCEHVFDLPTAYRNIDKMLKPGGVFIAHSPSNNWINHGFYQICPEIVYGFWVNAMNYQALKCVWQPLRPYAARDVVKMTDPNKTKKRPRPLGTFGPGLPVLLDYVVRKPVAGTKTSASVSQSDYATRWENTQKA</sequence>
<gene>
    <name evidence="3" type="ORF">GS634_12585</name>
</gene>
<dbReference type="InterPro" id="IPR025714">
    <property type="entry name" value="Methyltranfer_dom"/>
</dbReference>
<accession>A0AA91BUC8</accession>
<reference evidence="3" key="1">
    <citation type="submission" date="2019-12" db="EMBL/GenBank/DDBJ databases">
        <title>Ruegeria JWLKs population differentiation of coral mucus and skeleton niches.</title>
        <authorList>
            <person name="Luo D."/>
        </authorList>
    </citation>
    <scope>NUCLEOTIDE SEQUENCE</scope>
    <source>
        <strain evidence="3">HKCCD6181</strain>
    </source>
</reference>
<dbReference type="InterPro" id="IPR029063">
    <property type="entry name" value="SAM-dependent_MTases_sf"/>
</dbReference>
<feature type="domain" description="Methyltransferase" evidence="2">
    <location>
        <begin position="88"/>
        <end position="149"/>
    </location>
</feature>
<dbReference type="Pfam" id="PF13847">
    <property type="entry name" value="Methyltransf_31"/>
    <property type="match status" value="1"/>
</dbReference>
<comment type="caution">
    <text evidence="3">The sequence shown here is derived from an EMBL/GenBank/DDBJ whole genome shotgun (WGS) entry which is preliminary data.</text>
</comment>
<evidence type="ECO:0000313" key="4">
    <source>
        <dbReference type="Proteomes" id="UP000597886"/>
    </source>
</evidence>
<protein>
    <submittedName>
        <fullName evidence="3">Class I SAM-dependent methyltransferase</fullName>
    </submittedName>
</protein>
<keyword evidence="3" id="KW-0489">Methyltransferase</keyword>
<dbReference type="SUPFAM" id="SSF53335">
    <property type="entry name" value="S-adenosyl-L-methionine-dependent methyltransferases"/>
    <property type="match status" value="1"/>
</dbReference>
<evidence type="ECO:0000259" key="2">
    <source>
        <dbReference type="Pfam" id="PF13847"/>
    </source>
</evidence>
<dbReference type="GO" id="GO:0008168">
    <property type="term" value="F:methyltransferase activity"/>
    <property type="evidence" value="ECO:0007669"/>
    <property type="project" value="UniProtKB-KW"/>
</dbReference>
<dbReference type="RefSeq" id="WP_171330403.1">
    <property type="nucleotide sequence ID" value="NZ_WVRA01000004.1"/>
</dbReference>
<name>A0AA91BUC8_9RHOB</name>
<proteinExistence type="predicted"/>